<dbReference type="STRING" id="501024.RTCCBAU85039_2216"/>
<sequence length="131" mass="14565">MLNQARSERALPMEKIVASSLLHPLRSRRNGGTLHNIESTIEEQIETLRDDIAALTKIAGKQSRKSGDRLRYQAAASYDDLLSRSEDLIHELQEGYLRGAHEVRNTVRRHPVATIGAAAAFGLVLALLARR</sequence>
<accession>A0A1K0JBG1</accession>
<dbReference type="Proteomes" id="UP000183063">
    <property type="component" value="Unassembled WGS sequence"/>
</dbReference>
<keyword evidence="1" id="KW-0472">Membrane</keyword>
<feature type="transmembrane region" description="Helical" evidence="1">
    <location>
        <begin position="112"/>
        <end position="129"/>
    </location>
</feature>
<proteinExistence type="predicted"/>
<gene>
    <name evidence="2" type="ORF">RTCCBAU85039_2216</name>
</gene>
<dbReference type="AlphaFoldDB" id="A0A1K0JBG1"/>
<protein>
    <recommendedName>
        <fullName evidence="4">DUF883 domain-containing protein</fullName>
    </recommendedName>
</protein>
<reference evidence="3" key="1">
    <citation type="submission" date="2016-10" db="EMBL/GenBank/DDBJ databases">
        <authorList>
            <person name="Wibberg D."/>
        </authorList>
    </citation>
    <scope>NUCLEOTIDE SEQUENCE [LARGE SCALE GENOMIC DNA]</scope>
</reference>
<evidence type="ECO:0008006" key="4">
    <source>
        <dbReference type="Google" id="ProtNLM"/>
    </source>
</evidence>
<dbReference type="EMBL" id="FNXB01000009">
    <property type="protein sequence ID" value="SEH76285.1"/>
    <property type="molecule type" value="Genomic_DNA"/>
</dbReference>
<organism evidence="2 3">
    <name type="scientific">Rhizobium tibeticum</name>
    <dbReference type="NCBI Taxonomy" id="501024"/>
    <lineage>
        <taxon>Bacteria</taxon>
        <taxon>Pseudomonadati</taxon>
        <taxon>Pseudomonadota</taxon>
        <taxon>Alphaproteobacteria</taxon>
        <taxon>Hyphomicrobiales</taxon>
        <taxon>Rhizobiaceae</taxon>
        <taxon>Rhizobium/Agrobacterium group</taxon>
        <taxon>Rhizobium</taxon>
    </lineage>
</organism>
<evidence type="ECO:0000313" key="3">
    <source>
        <dbReference type="Proteomes" id="UP000183063"/>
    </source>
</evidence>
<evidence type="ECO:0000256" key="1">
    <source>
        <dbReference type="SAM" id="Phobius"/>
    </source>
</evidence>
<keyword evidence="1" id="KW-0812">Transmembrane</keyword>
<keyword evidence="1" id="KW-1133">Transmembrane helix</keyword>
<name>A0A1K0JBG1_9HYPH</name>
<evidence type="ECO:0000313" key="2">
    <source>
        <dbReference type="EMBL" id="SEH76285.1"/>
    </source>
</evidence>